<gene>
    <name evidence="2" type="ordered locus">KLTH0H06666g</name>
</gene>
<dbReference type="HOGENOM" id="CLU_024514_0_0_1"/>
<dbReference type="STRING" id="559295.C5E2P6"/>
<proteinExistence type="predicted"/>
<dbReference type="AlphaFoldDB" id="C5E2P6"/>
<dbReference type="RefSeq" id="XP_002556169.1">
    <property type="nucleotide sequence ID" value="XM_002556123.1"/>
</dbReference>
<dbReference type="OrthoDB" id="5396786at2759"/>
<dbReference type="FunCoup" id="C5E2P6">
    <property type="interactions" value="37"/>
</dbReference>
<dbReference type="InParanoid" id="C5E2P6"/>
<dbReference type="eggNOG" id="ENOG502QWJN">
    <property type="taxonomic scope" value="Eukaryota"/>
</dbReference>
<organism evidence="2 3">
    <name type="scientific">Lachancea thermotolerans (strain ATCC 56472 / CBS 6340 / NRRL Y-8284)</name>
    <name type="common">Yeast</name>
    <name type="synonym">Kluyveromyces thermotolerans</name>
    <dbReference type="NCBI Taxonomy" id="559295"/>
    <lineage>
        <taxon>Eukaryota</taxon>
        <taxon>Fungi</taxon>
        <taxon>Dikarya</taxon>
        <taxon>Ascomycota</taxon>
        <taxon>Saccharomycotina</taxon>
        <taxon>Saccharomycetes</taxon>
        <taxon>Saccharomycetales</taxon>
        <taxon>Saccharomycetaceae</taxon>
        <taxon>Lachancea</taxon>
    </lineage>
</organism>
<keyword evidence="3" id="KW-1185">Reference proteome</keyword>
<feature type="region of interest" description="Disordered" evidence="1">
    <location>
        <begin position="127"/>
        <end position="153"/>
    </location>
</feature>
<dbReference type="Pfam" id="PF08568">
    <property type="entry name" value="Kinetochor_Ybp2"/>
    <property type="match status" value="1"/>
</dbReference>
<dbReference type="PANTHER" id="PTHR28020:SF1">
    <property type="entry name" value="YAP1-BINDING PROTEIN 1-RELATED"/>
    <property type="match status" value="1"/>
</dbReference>
<evidence type="ECO:0000313" key="2">
    <source>
        <dbReference type="EMBL" id="CAR30307.1"/>
    </source>
</evidence>
<dbReference type="PANTHER" id="PTHR28020">
    <property type="entry name" value="YAP1-BINDING PROTEIN 1-RELATED"/>
    <property type="match status" value="1"/>
</dbReference>
<dbReference type="InterPro" id="IPR013877">
    <property type="entry name" value="YAP-bd/ALF4/Glomulin"/>
</dbReference>
<name>C5E2P6_LACTC</name>
<dbReference type="GO" id="GO:0034599">
    <property type="term" value="P:cellular response to oxidative stress"/>
    <property type="evidence" value="ECO:0007669"/>
    <property type="project" value="InterPro"/>
</dbReference>
<dbReference type="OMA" id="TYEIGWD"/>
<sequence length="676" mass="77304">MEETPLFQEKLEQAFEDCKDDSISLATIMDLYAMQVSKEGAYEEQAKFLEAVLTNIQKDKHLIDQIGWDLPKILMRFITIQNIDLRVPLLQNRIIATTLKCFNEIALFGNSKECFLTGCELLGSLKMNPDEQTEEEEVGEKSDVEKTGDEASAPEISLKKQEAQIAPEVLAENIHNHNRSPEEVSLEVKFHALLELVGTTLRRIDTCYPSKFLAMAVSAIFNFVRLNASFVDDCVFVLRRIYAFARNYMPPQPSSEALKGMSTEELVKNLDDENALQRKLLRCLLTFSLGQMTRLKIMSSAIEYFLKLKGDFSNNLDYEQRIFMKNVISRFYQLALSFDIDLKESFLDLCVKESKAIYKSLPSDSEIVNEAARNGITQLVYRLAYSYELQKKINEKNLSLDPSGILVLASYHYQETGKVLCPELKIDGAIYMFLRFITPEMCGLSPKSLYIADCCNFWLWSAVTNSSCKESRMTLQKMPSYLNMTFLQILLLRSFREPQEQLRMVSFTLLTRLLCLMPENTSFEFAKDTLLSCPFNDLKCCILGILKDLMLNNSSGDDITAKLSKLKVSNAPEDKSVPPLPARSFVQINDDRMATIHSLAMMSFEDSKETTDKSCLRLLLTYLNFFTGLRFKWDRYLLKDFSKQVSEFLGSVKLEDQPEYGFIEIANQNLASFLSQ</sequence>
<dbReference type="KEGG" id="lth:KLTH0H06666g"/>
<evidence type="ECO:0000256" key="1">
    <source>
        <dbReference type="SAM" id="MobiDB-lite"/>
    </source>
</evidence>
<dbReference type="Proteomes" id="UP000002036">
    <property type="component" value="Chromosome H"/>
</dbReference>
<reference evidence="2 3" key="1">
    <citation type="journal article" date="2009" name="Genome Res.">
        <title>Comparative genomics of protoploid Saccharomycetaceae.</title>
        <authorList>
            <consortium name="The Genolevures Consortium"/>
            <person name="Souciet J.-L."/>
            <person name="Dujon B."/>
            <person name="Gaillardin C."/>
            <person name="Johnston M."/>
            <person name="Baret P.V."/>
            <person name="Cliften P."/>
            <person name="Sherman D.J."/>
            <person name="Weissenbach J."/>
            <person name="Westhof E."/>
            <person name="Wincker P."/>
            <person name="Jubin C."/>
            <person name="Poulain J."/>
            <person name="Barbe V."/>
            <person name="Segurens B."/>
            <person name="Artiguenave F."/>
            <person name="Anthouard V."/>
            <person name="Vacherie B."/>
            <person name="Val M.-E."/>
            <person name="Fulton R.S."/>
            <person name="Minx P."/>
            <person name="Wilson R."/>
            <person name="Durrens P."/>
            <person name="Jean G."/>
            <person name="Marck C."/>
            <person name="Martin T."/>
            <person name="Nikolski M."/>
            <person name="Rolland T."/>
            <person name="Seret M.-L."/>
            <person name="Casaregola S."/>
            <person name="Despons L."/>
            <person name="Fairhead C."/>
            <person name="Fischer G."/>
            <person name="Lafontaine I."/>
            <person name="Leh V."/>
            <person name="Lemaire M."/>
            <person name="de Montigny J."/>
            <person name="Neuveglise C."/>
            <person name="Thierry A."/>
            <person name="Blanc-Lenfle I."/>
            <person name="Bleykasten C."/>
            <person name="Diffels J."/>
            <person name="Fritsch E."/>
            <person name="Frangeul L."/>
            <person name="Goeffon A."/>
            <person name="Jauniaux N."/>
            <person name="Kachouri-Lafond R."/>
            <person name="Payen C."/>
            <person name="Potier S."/>
            <person name="Pribylova L."/>
            <person name="Ozanne C."/>
            <person name="Richard G.-F."/>
            <person name="Sacerdot C."/>
            <person name="Straub M.-L."/>
            <person name="Talla E."/>
        </authorList>
    </citation>
    <scope>NUCLEOTIDE SEQUENCE [LARGE SCALE GENOMIC DNA]</scope>
    <source>
        <strain evidence="3">ATCC 56472 / CBS 6340 / NRRL Y-8284</strain>
    </source>
</reference>
<dbReference type="GO" id="GO:0005737">
    <property type="term" value="C:cytoplasm"/>
    <property type="evidence" value="ECO:0007669"/>
    <property type="project" value="TreeGrafter"/>
</dbReference>
<evidence type="ECO:0000313" key="3">
    <source>
        <dbReference type="Proteomes" id="UP000002036"/>
    </source>
</evidence>
<accession>C5E2P6</accession>
<dbReference type="GeneID" id="8294485"/>
<dbReference type="InterPro" id="IPR040347">
    <property type="entry name" value="YBP1/2"/>
</dbReference>
<protein>
    <submittedName>
        <fullName evidence="2">KLTH0H06666p</fullName>
    </submittedName>
</protein>
<feature type="compositionally biased region" description="Basic and acidic residues" evidence="1">
    <location>
        <begin position="139"/>
        <end position="149"/>
    </location>
</feature>
<dbReference type="EMBL" id="CU928180">
    <property type="protein sequence ID" value="CAR30307.1"/>
    <property type="molecule type" value="Genomic_DNA"/>
</dbReference>